<reference evidence="3 4" key="1">
    <citation type="submission" date="2023-11" db="EMBL/GenBank/DDBJ databases">
        <title>Halocaridina rubra genome assembly.</title>
        <authorList>
            <person name="Smith C."/>
        </authorList>
    </citation>
    <scope>NUCLEOTIDE SEQUENCE [LARGE SCALE GENOMIC DNA]</scope>
    <source>
        <strain evidence="3">EP-1</strain>
        <tissue evidence="3">Whole</tissue>
    </source>
</reference>
<name>A0AAN9AGP7_HALRR</name>
<evidence type="ECO:0000256" key="1">
    <source>
        <dbReference type="SAM" id="MobiDB-lite"/>
    </source>
</evidence>
<protein>
    <submittedName>
        <fullName evidence="3">Uncharacterized protein</fullName>
    </submittedName>
</protein>
<evidence type="ECO:0000313" key="4">
    <source>
        <dbReference type="Proteomes" id="UP001381693"/>
    </source>
</evidence>
<dbReference type="EMBL" id="JAXCGZ010000146">
    <property type="protein sequence ID" value="KAK7086578.1"/>
    <property type="molecule type" value="Genomic_DNA"/>
</dbReference>
<dbReference type="Proteomes" id="UP001381693">
    <property type="component" value="Unassembled WGS sequence"/>
</dbReference>
<feature type="chain" id="PRO_5042911327" evidence="2">
    <location>
        <begin position="24"/>
        <end position="347"/>
    </location>
</feature>
<evidence type="ECO:0000256" key="2">
    <source>
        <dbReference type="SAM" id="SignalP"/>
    </source>
</evidence>
<proteinExistence type="predicted"/>
<accession>A0AAN9AGP7</accession>
<feature type="region of interest" description="Disordered" evidence="1">
    <location>
        <begin position="289"/>
        <end position="347"/>
    </location>
</feature>
<feature type="compositionally biased region" description="Basic and acidic residues" evidence="1">
    <location>
        <begin position="318"/>
        <end position="332"/>
    </location>
</feature>
<keyword evidence="2" id="KW-0732">Signal</keyword>
<dbReference type="AlphaFoldDB" id="A0AAN9AGP7"/>
<keyword evidence="4" id="KW-1185">Reference proteome</keyword>
<comment type="caution">
    <text evidence="3">The sequence shown here is derived from an EMBL/GenBank/DDBJ whole genome shotgun (WGS) entry which is preliminary data.</text>
</comment>
<organism evidence="3 4">
    <name type="scientific">Halocaridina rubra</name>
    <name type="common">Hawaiian red shrimp</name>
    <dbReference type="NCBI Taxonomy" id="373956"/>
    <lineage>
        <taxon>Eukaryota</taxon>
        <taxon>Metazoa</taxon>
        <taxon>Ecdysozoa</taxon>
        <taxon>Arthropoda</taxon>
        <taxon>Crustacea</taxon>
        <taxon>Multicrustacea</taxon>
        <taxon>Malacostraca</taxon>
        <taxon>Eumalacostraca</taxon>
        <taxon>Eucarida</taxon>
        <taxon>Decapoda</taxon>
        <taxon>Pleocyemata</taxon>
        <taxon>Caridea</taxon>
        <taxon>Atyoidea</taxon>
        <taxon>Atyidae</taxon>
        <taxon>Halocaridina</taxon>
    </lineage>
</organism>
<gene>
    <name evidence="3" type="ORF">SK128_017772</name>
</gene>
<feature type="signal peptide" evidence="2">
    <location>
        <begin position="1"/>
        <end position="23"/>
    </location>
</feature>
<evidence type="ECO:0000313" key="3">
    <source>
        <dbReference type="EMBL" id="KAK7086578.1"/>
    </source>
</evidence>
<sequence length="347" mass="40107">MSFLTLKTLCVLFVWLCLILASAEEKQQCSSSDKFNPQDRAHRSLPTVVSFPLSDKDWQIGVDVYNYPKIDVALITFARAENHINIRVNDLRDPSEVILSHTWPVADFSILQALNLYISYDDKLTVKEIIHDWPAVSKVLSPVSKRLFVDLNSSTLYNATSDIWFNCFAGCEINFFDVDVQIYANETVHLTVYSSEMFIELQFKVPLLCDDAKKVELKIVSTFELQNNSWNAMLISSHIAQNALQILMNNVTIILQQIPVECRGPQYIQVKMFGIQLWALDCEKLVTHGTEEEGGREEEEIEDEVKEKEEEEEEEEEKEKQEAKEREDKVEEEKENENDLLFCIYFA</sequence>
<feature type="compositionally biased region" description="Acidic residues" evidence="1">
    <location>
        <begin position="294"/>
        <end position="317"/>
    </location>
</feature>